<dbReference type="Proteomes" id="UP000103899">
    <property type="component" value="Segment"/>
</dbReference>
<dbReference type="EMBL" id="JQ805139">
    <property type="protein sequence ID" value="AFK84011.1"/>
    <property type="molecule type" value="Genomic_DNA"/>
</dbReference>
<proteinExistence type="predicted"/>
<dbReference type="KEGG" id="vg:80534726"/>
<keyword evidence="2" id="KW-1185">Reference proteome</keyword>
<protein>
    <submittedName>
        <fullName evidence="1">B26</fullName>
    </submittedName>
</protein>
<sequence>MCDAAEEGRDPYGLGVFWRLVVAGGSLRELNRCVVDLRGCRTSLPWPPGFTLEVCGAEDTILTLRDIENWCAVPVMGGVVTIFGTIGDARSLSWDRRVVAISASGAVYCYQIGGERNYVFRVADNVNSLLKRGLNRDFYHVVERAAENCIESLRRSPRLSSRVAYERAHLSDLEADASVALNVAGARLKRIDVENLELTDDMYLAGFLGSSFY</sequence>
<organism evidence="1 2">
    <name type="scientific">miniopterid betaherpesvirus 1</name>
    <dbReference type="NCBI Taxonomy" id="3070189"/>
    <lineage>
        <taxon>Viruses</taxon>
        <taxon>Duplodnaviria</taxon>
        <taxon>Heunggongvirae</taxon>
        <taxon>Peploviricota</taxon>
        <taxon>Herviviricetes</taxon>
        <taxon>Herpesvirales</taxon>
        <taxon>Orthoherpesviridae</taxon>
        <taxon>Betaherpesvirinae</taxon>
        <taxon>Quwivirus</taxon>
        <taxon>Quwivirus miniopteridbeta1</taxon>
    </lineage>
</organism>
<evidence type="ECO:0000313" key="1">
    <source>
        <dbReference type="EMBL" id="AFK84011.1"/>
    </source>
</evidence>
<name>I3VQG7_9BETA</name>
<dbReference type="Pfam" id="PF02393">
    <property type="entry name" value="US22"/>
    <property type="match status" value="1"/>
</dbReference>
<accession>I3VQG7</accession>
<dbReference type="InterPro" id="IPR003360">
    <property type="entry name" value="US22-like"/>
</dbReference>
<reference evidence="1 2" key="1">
    <citation type="journal article" date="2012" name="J. Virol.">
        <title>A Novel Bat Herpesvirus Encodes Homologues of Major Histocompatibility Complex Classes I and II, C-Type Lectin, and a Unique Family of Immune-Related Genes.</title>
        <authorList>
            <person name="Zhang H."/>
            <person name="Todd S."/>
            <person name="Tachedjian M."/>
            <person name="Barr J.A."/>
            <person name="Luo M."/>
            <person name="Yu M."/>
            <person name="Marsh G.A."/>
            <person name="Crameri G."/>
            <person name="Wang L.F."/>
        </authorList>
    </citation>
    <scope>NUCLEOTIDE SEQUENCE [LARGE SCALE GENOMIC DNA]</scope>
    <source>
        <strain evidence="1">B7D8</strain>
    </source>
</reference>
<dbReference type="GeneID" id="80534726"/>
<dbReference type="RefSeq" id="YP_010797023.1">
    <property type="nucleotide sequence ID" value="NC_076129.1"/>
</dbReference>
<evidence type="ECO:0000313" key="2">
    <source>
        <dbReference type="Proteomes" id="UP000103899"/>
    </source>
</evidence>